<dbReference type="RefSeq" id="WP_086503260.1">
    <property type="nucleotide sequence ID" value="NZ_MSSV01000031.1"/>
</dbReference>
<keyword evidence="9" id="KW-0812">Transmembrane</keyword>
<comment type="subcellular location">
    <subcellularLocation>
        <location evidence="3">Cell outer membrane</location>
        <topology evidence="3">Multi-pass membrane protein</topology>
    </subcellularLocation>
</comment>
<evidence type="ECO:0000256" key="8">
    <source>
        <dbReference type="ARBA" id="ARBA00022452"/>
    </source>
</evidence>
<keyword evidence="10 20" id="KW-0479">Metal-binding</keyword>
<keyword evidence="8" id="KW-1134">Transmembrane beta strand</keyword>
<keyword evidence="16" id="KW-0472">Membrane</keyword>
<feature type="chain" id="PRO_5016055499" description="Phosphatidylcholine 1-acylhydrolase" evidence="21">
    <location>
        <begin position="19"/>
        <end position="295"/>
    </location>
</feature>
<evidence type="ECO:0000256" key="21">
    <source>
        <dbReference type="SAM" id="SignalP"/>
    </source>
</evidence>
<dbReference type="GO" id="GO:0005509">
    <property type="term" value="F:calcium ion binding"/>
    <property type="evidence" value="ECO:0007669"/>
    <property type="project" value="TreeGrafter"/>
</dbReference>
<keyword evidence="15" id="KW-0443">Lipid metabolism</keyword>
<evidence type="ECO:0000313" key="23">
    <source>
        <dbReference type="EMBL" id="TXD75591.1"/>
    </source>
</evidence>
<dbReference type="PANTHER" id="PTHR40457">
    <property type="entry name" value="PHOSPHOLIPASE A1"/>
    <property type="match status" value="1"/>
</dbReference>
<feature type="binding site" description="in dimeric form" evidence="20">
    <location>
        <position position="171"/>
    </location>
    <ligand>
        <name>Ca(2+)</name>
        <dbReference type="ChEBI" id="CHEBI:29108"/>
        <label>1</label>
    </ligand>
</feature>
<dbReference type="GO" id="GO:0016042">
    <property type="term" value="P:lipid catabolic process"/>
    <property type="evidence" value="ECO:0007669"/>
    <property type="project" value="UniProtKB-KW"/>
</dbReference>
<keyword evidence="14" id="KW-0442">Lipid degradation</keyword>
<dbReference type="InterPro" id="IPR036541">
    <property type="entry name" value="PLipase_A1_sf"/>
</dbReference>
<sequence>MKYLFYLFLLFSAIQTEAQEIITPQKKIISQTLSQRWELDSADKKGTFRLNYYKPFYITAGRWSNNPNFQPQSENPDFSVPVASPYNNYEAKFQLSFKSKVLQSLFWGHGDLWIAYTQVAHWQIFNTELSRTFRELNYEPELMLNFGLNANVLGFKWRTVGVSLNHQSNGRDLPRSRSWNRVIFHMGLERDRWMVVLRPWIRLPDEEDENPLATDFIGRGEATVVYTVKNHSLYVTARNNLSFNPNRGSAQFNYVFPIKNNLRGHLQIFDGYGETLIDYNHRQTTIGLGISFIDW</sequence>
<evidence type="ECO:0000256" key="15">
    <source>
        <dbReference type="ARBA" id="ARBA00023098"/>
    </source>
</evidence>
<dbReference type="EMBL" id="VORV01000023">
    <property type="protein sequence ID" value="TXD75591.1"/>
    <property type="molecule type" value="Genomic_DNA"/>
</dbReference>
<dbReference type="AlphaFoldDB" id="A0A2W7QQ03"/>
<evidence type="ECO:0000313" key="24">
    <source>
        <dbReference type="Proteomes" id="UP000249115"/>
    </source>
</evidence>
<dbReference type="GO" id="GO:0004623">
    <property type="term" value="F:phospholipase A2 activity"/>
    <property type="evidence" value="ECO:0007669"/>
    <property type="project" value="UniProtKB-EC"/>
</dbReference>
<gene>
    <name evidence="23" type="ORF">ESW18_20085</name>
    <name evidence="22" type="ORF">LV84_04096</name>
</gene>
<evidence type="ECO:0000256" key="4">
    <source>
        <dbReference type="ARBA" id="ARBA00010525"/>
    </source>
</evidence>
<dbReference type="Pfam" id="PF02253">
    <property type="entry name" value="PLA1"/>
    <property type="match status" value="1"/>
</dbReference>
<evidence type="ECO:0000256" key="6">
    <source>
        <dbReference type="ARBA" id="ARBA00013179"/>
    </source>
</evidence>
<evidence type="ECO:0000256" key="1">
    <source>
        <dbReference type="ARBA" id="ARBA00000111"/>
    </source>
</evidence>
<feature type="active site" description="Proton acceptor" evidence="19">
    <location>
        <position position="166"/>
    </location>
</feature>
<evidence type="ECO:0000256" key="9">
    <source>
        <dbReference type="ARBA" id="ARBA00022692"/>
    </source>
</evidence>
<evidence type="ECO:0000256" key="18">
    <source>
        <dbReference type="ARBA" id="ARBA00032375"/>
    </source>
</evidence>
<keyword evidence="11 21" id="KW-0732">Signal</keyword>
<evidence type="ECO:0000256" key="11">
    <source>
        <dbReference type="ARBA" id="ARBA00022729"/>
    </source>
</evidence>
<evidence type="ECO:0000256" key="14">
    <source>
        <dbReference type="ARBA" id="ARBA00022963"/>
    </source>
</evidence>
<reference evidence="22 24" key="1">
    <citation type="submission" date="2018-06" db="EMBL/GenBank/DDBJ databases">
        <title>Genomic Encyclopedia of Archaeal and Bacterial Type Strains, Phase II (KMG-II): from individual species to whole genera.</title>
        <authorList>
            <person name="Goeker M."/>
        </authorList>
    </citation>
    <scope>NUCLEOTIDE SEQUENCE [LARGE SCALE GENOMIC DNA]</scope>
    <source>
        <strain evidence="22 24">DSM 22686</strain>
    </source>
</reference>
<reference evidence="23 25" key="2">
    <citation type="submission" date="2019-08" db="EMBL/GenBank/DDBJ databases">
        <title>Genome of Algoriphagus ratkowskyi IC026.</title>
        <authorList>
            <person name="Bowman J.P."/>
        </authorList>
    </citation>
    <scope>NUCLEOTIDE SEQUENCE [LARGE SCALE GENOMIC DNA]</scope>
    <source>
        <strain evidence="23 25">IC026</strain>
    </source>
</reference>
<proteinExistence type="inferred from homology"/>
<keyword evidence="13 20" id="KW-0106">Calcium</keyword>
<organism evidence="22 24">
    <name type="scientific">Algoriphagus ratkowskyi</name>
    <dbReference type="NCBI Taxonomy" id="57028"/>
    <lineage>
        <taxon>Bacteria</taxon>
        <taxon>Pseudomonadati</taxon>
        <taxon>Bacteroidota</taxon>
        <taxon>Cytophagia</taxon>
        <taxon>Cytophagales</taxon>
        <taxon>Cyclobacteriaceae</taxon>
        <taxon>Algoriphagus</taxon>
    </lineage>
</organism>
<evidence type="ECO:0000256" key="19">
    <source>
        <dbReference type="PIRSR" id="PIRSR603187-1"/>
    </source>
</evidence>
<dbReference type="InterPro" id="IPR003187">
    <property type="entry name" value="PLipase_A1"/>
</dbReference>
<dbReference type="GO" id="GO:0008970">
    <property type="term" value="F:phospholipase A1 activity"/>
    <property type="evidence" value="ECO:0007669"/>
    <property type="project" value="UniProtKB-EC"/>
</dbReference>
<comment type="catalytic activity">
    <reaction evidence="1">
        <text>a 1,2-diacyl-sn-glycero-3-phosphocholine + H2O = a 2-acyl-sn-glycero-3-phosphocholine + a fatty acid + H(+)</text>
        <dbReference type="Rhea" id="RHEA:18689"/>
        <dbReference type="ChEBI" id="CHEBI:15377"/>
        <dbReference type="ChEBI" id="CHEBI:15378"/>
        <dbReference type="ChEBI" id="CHEBI:28868"/>
        <dbReference type="ChEBI" id="CHEBI:57643"/>
        <dbReference type="ChEBI" id="CHEBI:57875"/>
        <dbReference type="EC" id="3.1.1.32"/>
    </reaction>
</comment>
<dbReference type="EC" id="3.1.1.32" evidence="6"/>
<comment type="subunit">
    <text evidence="5">Homodimer; dimerization is reversible, and the dimeric form is the active one.</text>
</comment>
<evidence type="ECO:0000256" key="7">
    <source>
        <dbReference type="ARBA" id="ARBA00013278"/>
    </source>
</evidence>
<evidence type="ECO:0000256" key="20">
    <source>
        <dbReference type="PIRSR" id="PIRSR603187-2"/>
    </source>
</evidence>
<accession>A0A2W7QQ03</accession>
<feature type="binding site" description="in dimeric form" evidence="20">
    <location>
        <position position="130"/>
    </location>
    <ligand>
        <name>Ca(2+)</name>
        <dbReference type="ChEBI" id="CHEBI:29108"/>
        <label>1</label>
    </ligand>
</feature>
<evidence type="ECO:0000256" key="12">
    <source>
        <dbReference type="ARBA" id="ARBA00022801"/>
    </source>
</evidence>
<evidence type="ECO:0000313" key="25">
    <source>
        <dbReference type="Proteomes" id="UP000321927"/>
    </source>
</evidence>
<keyword evidence="25" id="KW-1185">Reference proteome</keyword>
<evidence type="ECO:0000256" key="17">
    <source>
        <dbReference type="ARBA" id="ARBA00023237"/>
    </source>
</evidence>
<name>A0A2W7QQ03_9BACT</name>
<comment type="cofactor">
    <cofactor evidence="20">
        <name>Ca(2+)</name>
        <dbReference type="ChEBI" id="CHEBI:29108"/>
    </cofactor>
    <text evidence="20">Binds 1 Ca(2+) ion per monomer.</text>
</comment>
<feature type="active site" description="Nucleophile" evidence="19">
    <location>
        <position position="168"/>
    </location>
</feature>
<dbReference type="Gene3D" id="2.40.230.10">
    <property type="entry name" value="Phospholipase A1"/>
    <property type="match status" value="1"/>
</dbReference>
<dbReference type="PANTHER" id="PTHR40457:SF1">
    <property type="entry name" value="PHOSPHOLIPASE A1"/>
    <property type="match status" value="1"/>
</dbReference>
<comment type="similarity">
    <text evidence="4">Belongs to the phospholipase A1 family.</text>
</comment>
<dbReference type="Proteomes" id="UP000249115">
    <property type="component" value="Unassembled WGS sequence"/>
</dbReference>
<keyword evidence="17" id="KW-0998">Cell outer membrane</keyword>
<comment type="catalytic activity">
    <reaction evidence="2">
        <text>a 1,2-diacyl-sn-glycero-3-phosphocholine + H2O = a 1-acyl-sn-glycero-3-phosphocholine + a fatty acid + H(+)</text>
        <dbReference type="Rhea" id="RHEA:15801"/>
        <dbReference type="ChEBI" id="CHEBI:15377"/>
        <dbReference type="ChEBI" id="CHEBI:15378"/>
        <dbReference type="ChEBI" id="CHEBI:28868"/>
        <dbReference type="ChEBI" id="CHEBI:57643"/>
        <dbReference type="ChEBI" id="CHEBI:58168"/>
        <dbReference type="EC" id="3.1.1.4"/>
    </reaction>
</comment>
<evidence type="ECO:0000256" key="5">
    <source>
        <dbReference type="ARBA" id="ARBA00011702"/>
    </source>
</evidence>
<evidence type="ECO:0000256" key="2">
    <source>
        <dbReference type="ARBA" id="ARBA00001604"/>
    </source>
</evidence>
<feature type="binding site" description="in dimeric form" evidence="20">
    <location>
        <position position="176"/>
    </location>
    <ligand>
        <name>Ca(2+)</name>
        <dbReference type="ChEBI" id="CHEBI:29108"/>
        <label>1</label>
    </ligand>
</feature>
<dbReference type="PRINTS" id="PR01486">
    <property type="entry name" value="PHPHLIPASEA1"/>
</dbReference>
<dbReference type="EC" id="3.1.1.4" evidence="7"/>
<dbReference type="GO" id="GO:0009279">
    <property type="term" value="C:cell outer membrane"/>
    <property type="evidence" value="ECO:0007669"/>
    <property type="project" value="UniProtKB-SubCell"/>
</dbReference>
<dbReference type="CDD" id="cd00541">
    <property type="entry name" value="OMPLA"/>
    <property type="match status" value="1"/>
</dbReference>
<evidence type="ECO:0000256" key="10">
    <source>
        <dbReference type="ARBA" id="ARBA00022723"/>
    </source>
</evidence>
<evidence type="ECO:0000313" key="22">
    <source>
        <dbReference type="EMBL" id="PZX50081.1"/>
    </source>
</evidence>
<dbReference type="SUPFAM" id="SSF56931">
    <property type="entry name" value="Outer membrane phospholipase A (OMPLA)"/>
    <property type="match status" value="1"/>
</dbReference>
<evidence type="ECO:0000256" key="13">
    <source>
        <dbReference type="ARBA" id="ARBA00022837"/>
    </source>
</evidence>
<dbReference type="OrthoDB" id="188433at2"/>
<dbReference type="Proteomes" id="UP000321927">
    <property type="component" value="Unassembled WGS sequence"/>
</dbReference>
<protein>
    <recommendedName>
        <fullName evidence="18">Phosphatidylcholine 1-acylhydrolase</fullName>
        <ecNumber evidence="6">3.1.1.32</ecNumber>
        <ecNumber evidence="7">3.1.1.4</ecNumber>
    </recommendedName>
</protein>
<keyword evidence="12" id="KW-0378">Hydrolase</keyword>
<dbReference type="EMBL" id="QKZU01000025">
    <property type="protein sequence ID" value="PZX50081.1"/>
    <property type="molecule type" value="Genomic_DNA"/>
</dbReference>
<comment type="caution">
    <text evidence="22">The sequence shown here is derived from an EMBL/GenBank/DDBJ whole genome shotgun (WGS) entry which is preliminary data.</text>
</comment>
<evidence type="ECO:0000256" key="16">
    <source>
        <dbReference type="ARBA" id="ARBA00023136"/>
    </source>
</evidence>
<feature type="signal peptide" evidence="21">
    <location>
        <begin position="1"/>
        <end position="18"/>
    </location>
</feature>
<evidence type="ECO:0000256" key="3">
    <source>
        <dbReference type="ARBA" id="ARBA00004571"/>
    </source>
</evidence>